<evidence type="ECO:0000256" key="7">
    <source>
        <dbReference type="SAM" id="Phobius"/>
    </source>
</evidence>
<dbReference type="GO" id="GO:0006629">
    <property type="term" value="P:lipid metabolic process"/>
    <property type="evidence" value="ECO:0007669"/>
    <property type="project" value="UniProtKB-KW"/>
</dbReference>
<keyword evidence="1" id="KW-0808">Transferase</keyword>
<evidence type="ECO:0000256" key="4">
    <source>
        <dbReference type="ARBA" id="ARBA00023098"/>
    </source>
</evidence>
<keyword evidence="9" id="KW-1185">Reference proteome</keyword>
<organism evidence="8 9">
    <name type="scientific">Phaeosphaeria nodorum (strain SN15 / ATCC MYA-4574 / FGSC 10173)</name>
    <name type="common">Glume blotch fungus</name>
    <name type="synonym">Parastagonospora nodorum</name>
    <dbReference type="NCBI Taxonomy" id="321614"/>
    <lineage>
        <taxon>Eukaryota</taxon>
        <taxon>Fungi</taxon>
        <taxon>Dikarya</taxon>
        <taxon>Ascomycota</taxon>
        <taxon>Pezizomycotina</taxon>
        <taxon>Dothideomycetes</taxon>
        <taxon>Pleosporomycetidae</taxon>
        <taxon>Pleosporales</taxon>
        <taxon>Pleosporineae</taxon>
        <taxon>Phaeosphaeriaceae</taxon>
        <taxon>Parastagonospora</taxon>
    </lineage>
</organism>
<proteinExistence type="predicted"/>
<keyword evidence="3 7" id="KW-1133">Transmembrane helix</keyword>
<evidence type="ECO:0000256" key="3">
    <source>
        <dbReference type="ARBA" id="ARBA00022989"/>
    </source>
</evidence>
<protein>
    <recommendedName>
        <fullName evidence="10">Phospholipid/glycerol acyltransferase domain-containing protein</fullName>
    </recommendedName>
</protein>
<evidence type="ECO:0000256" key="2">
    <source>
        <dbReference type="ARBA" id="ARBA00022692"/>
    </source>
</evidence>
<evidence type="ECO:0000313" key="9">
    <source>
        <dbReference type="Proteomes" id="UP000663193"/>
    </source>
</evidence>
<feature type="transmembrane region" description="Helical" evidence="7">
    <location>
        <begin position="67"/>
        <end position="86"/>
    </location>
</feature>
<reference evidence="9" key="1">
    <citation type="journal article" date="2021" name="BMC Genomics">
        <title>Chromosome-level genome assembly and manually-curated proteome of model necrotroph Parastagonospora nodorum Sn15 reveals a genome-wide trove of candidate effector homologs, and redundancy of virulence-related functions within an accessory chromosome.</title>
        <authorList>
            <person name="Bertazzoni S."/>
            <person name="Jones D.A.B."/>
            <person name="Phan H.T."/>
            <person name="Tan K.-C."/>
            <person name="Hane J.K."/>
        </authorList>
    </citation>
    <scope>NUCLEOTIDE SEQUENCE [LARGE SCALE GENOMIC DNA]</scope>
    <source>
        <strain evidence="9">SN15 / ATCC MYA-4574 / FGSC 10173)</strain>
    </source>
</reference>
<dbReference type="Proteomes" id="UP000663193">
    <property type="component" value="Chromosome 16"/>
</dbReference>
<keyword evidence="4" id="KW-0443">Lipid metabolism</keyword>
<evidence type="ECO:0000256" key="5">
    <source>
        <dbReference type="ARBA" id="ARBA00023136"/>
    </source>
</evidence>
<evidence type="ECO:0008006" key="10">
    <source>
        <dbReference type="Google" id="ProtNLM"/>
    </source>
</evidence>
<sequence length="336" mass="37160">MEKYSQFRDKGTAIAPFLPVPPAPASFLWTPVSVTLFLCRLPFLLGISLIYFCFLEWIPVGGGGLGHAVKYCALWLMLGIPGVWWVDLQVDGVRRGQLHTSGDHLPRAGSIIASSFTSPLDPLYLAAIFQPIFTRSYPHTRKVERITLYSAIKLAFSSPSLTPRDPAALVSLADLTASNPSKIICVFPETTTTNGRGILPLCPSLLSADGKTKIYAVNLRYAPQDITTPVPGQYVKWFWRLLHKPTHQMRVRIATKIYNSKTLDQLVKAAASASGYDANIFDGEAFQDEDGEVSRDEQAVLDRVGEDLARLGRVKRVGLGVEEKVGFLRVWGSRKR</sequence>
<dbReference type="GO" id="GO:0016746">
    <property type="term" value="F:acyltransferase activity"/>
    <property type="evidence" value="ECO:0007669"/>
    <property type="project" value="UniProtKB-KW"/>
</dbReference>
<dbReference type="OMA" id="WFRFLWD"/>
<dbReference type="VEuPathDB" id="FungiDB:JI435_129060"/>
<dbReference type="PANTHER" id="PTHR23063:SF60">
    <property type="entry name" value="LYSOPHOSPHATIDIC ACID:OLEOYL-COA ACYLTRANSFERASE 1"/>
    <property type="match status" value="1"/>
</dbReference>
<keyword evidence="2 7" id="KW-0812">Transmembrane</keyword>
<evidence type="ECO:0000256" key="6">
    <source>
        <dbReference type="ARBA" id="ARBA00023315"/>
    </source>
</evidence>
<gene>
    <name evidence="8" type="ORF">JI435_129060</name>
</gene>
<feature type="transmembrane region" description="Helical" evidence="7">
    <location>
        <begin position="27"/>
        <end position="55"/>
    </location>
</feature>
<dbReference type="AlphaFoldDB" id="A0A7U2FF84"/>
<evidence type="ECO:0000313" key="8">
    <source>
        <dbReference type="EMBL" id="QRD04172.1"/>
    </source>
</evidence>
<name>A0A7U2FF84_PHANO</name>
<accession>A0A7U2FF84</accession>
<keyword evidence="5 7" id="KW-0472">Membrane</keyword>
<dbReference type="PANTHER" id="PTHR23063">
    <property type="entry name" value="PHOSPHOLIPID ACYLTRANSFERASE"/>
    <property type="match status" value="1"/>
</dbReference>
<keyword evidence="6" id="KW-0012">Acyltransferase</keyword>
<dbReference type="EMBL" id="CP069038">
    <property type="protein sequence ID" value="QRD04172.1"/>
    <property type="molecule type" value="Genomic_DNA"/>
</dbReference>
<evidence type="ECO:0000256" key="1">
    <source>
        <dbReference type="ARBA" id="ARBA00022679"/>
    </source>
</evidence>
<dbReference type="OrthoDB" id="272512at2759"/>